<feature type="non-terminal residue" evidence="1">
    <location>
        <position position="26"/>
    </location>
</feature>
<dbReference type="AlphaFoldDB" id="A0A3N0ITC4"/>
<evidence type="ECO:0000313" key="1">
    <source>
        <dbReference type="EMBL" id="RNM40233.1"/>
    </source>
</evidence>
<gene>
    <name evidence="1" type="ORF">DMP09_15195</name>
</gene>
<proteinExistence type="predicted"/>
<sequence length="26" mass="2774">MGACKLAAPFAGSTLLERALEQRRAL</sequence>
<evidence type="ECO:0000313" key="2">
    <source>
        <dbReference type="Proteomes" id="UP000270112"/>
    </source>
</evidence>
<reference evidence="2" key="1">
    <citation type="submission" date="2018-05" db="EMBL/GenBank/DDBJ databases">
        <title>Genome Sequencing of selected type strains of the family Eggerthellaceae.</title>
        <authorList>
            <person name="Danylec N."/>
            <person name="Stoll D.A."/>
            <person name="Doetsch A."/>
            <person name="Huch M."/>
        </authorList>
    </citation>
    <scope>NUCLEOTIDE SEQUENCE [LARGE SCALE GENOMIC DNA]</scope>
    <source>
        <strain evidence="2">DSM 16107</strain>
    </source>
</reference>
<accession>A0A3N0ITC4</accession>
<dbReference type="EMBL" id="QICC01000095">
    <property type="protein sequence ID" value="RNM40233.1"/>
    <property type="molecule type" value="Genomic_DNA"/>
</dbReference>
<protein>
    <submittedName>
        <fullName evidence="1">Uncharacterized protein</fullName>
    </submittedName>
</protein>
<name>A0A3N0ITC4_9ACTN</name>
<comment type="caution">
    <text evidence="1">The sequence shown here is derived from an EMBL/GenBank/DDBJ whole genome shotgun (WGS) entry which is preliminary data.</text>
</comment>
<dbReference type="Proteomes" id="UP000270112">
    <property type="component" value="Unassembled WGS sequence"/>
</dbReference>
<organism evidence="1 2">
    <name type="scientific">Eggerthella sinensis</name>
    <dbReference type="NCBI Taxonomy" id="242230"/>
    <lineage>
        <taxon>Bacteria</taxon>
        <taxon>Bacillati</taxon>
        <taxon>Actinomycetota</taxon>
        <taxon>Coriobacteriia</taxon>
        <taxon>Eggerthellales</taxon>
        <taxon>Eggerthellaceae</taxon>
        <taxon>Eggerthella</taxon>
    </lineage>
</organism>